<gene>
    <name evidence="2" type="ORF">KDX31_02825</name>
</gene>
<keyword evidence="3" id="KW-1185">Reference proteome</keyword>
<dbReference type="Proteomes" id="UP001059950">
    <property type="component" value="Chromosome"/>
</dbReference>
<organism evidence="2 3">
    <name type="scientific">Amphritea atlantica</name>
    <dbReference type="NCBI Taxonomy" id="355243"/>
    <lineage>
        <taxon>Bacteria</taxon>
        <taxon>Pseudomonadati</taxon>
        <taxon>Pseudomonadota</taxon>
        <taxon>Gammaproteobacteria</taxon>
        <taxon>Oceanospirillales</taxon>
        <taxon>Oceanospirillaceae</taxon>
        <taxon>Amphritea</taxon>
    </lineage>
</organism>
<accession>A0ABY5GX07</accession>
<proteinExistence type="predicted"/>
<feature type="region of interest" description="Disordered" evidence="1">
    <location>
        <begin position="16"/>
        <end position="60"/>
    </location>
</feature>
<name>A0ABY5GX07_9GAMM</name>
<reference evidence="2" key="1">
    <citation type="submission" date="2021-04" db="EMBL/GenBank/DDBJ databases">
        <title>Oceanospirillales bacteria with DddD are important DMSP degraders in coastal seawater.</title>
        <authorList>
            <person name="Liu J."/>
        </authorList>
    </citation>
    <scope>NUCLEOTIDE SEQUENCE</scope>
    <source>
        <strain evidence="2">GY6</strain>
    </source>
</reference>
<evidence type="ECO:0000256" key="1">
    <source>
        <dbReference type="SAM" id="MobiDB-lite"/>
    </source>
</evidence>
<sequence>MNLKEMSPLELVESLQKYPVDENPETHQSIKAEIESRKKQLDNKAKTGVSNGAGKECLVS</sequence>
<dbReference type="EMBL" id="CP073344">
    <property type="protein sequence ID" value="UTW03978.1"/>
    <property type="molecule type" value="Genomic_DNA"/>
</dbReference>
<feature type="compositionally biased region" description="Basic and acidic residues" evidence="1">
    <location>
        <begin position="24"/>
        <end position="45"/>
    </location>
</feature>
<evidence type="ECO:0000313" key="3">
    <source>
        <dbReference type="Proteomes" id="UP001059950"/>
    </source>
</evidence>
<protein>
    <submittedName>
        <fullName evidence="2">Uncharacterized protein</fullName>
    </submittedName>
</protein>
<evidence type="ECO:0000313" key="2">
    <source>
        <dbReference type="EMBL" id="UTW03978.1"/>
    </source>
</evidence>